<dbReference type="EMBL" id="FUHW01000032">
    <property type="protein sequence ID" value="SJM64616.1"/>
    <property type="molecule type" value="Genomic_DNA"/>
</dbReference>
<feature type="transmembrane region" description="Helical" evidence="1">
    <location>
        <begin position="481"/>
        <end position="502"/>
    </location>
</feature>
<feature type="transmembrane region" description="Helical" evidence="1">
    <location>
        <begin position="270"/>
        <end position="291"/>
    </location>
</feature>
<proteinExistence type="predicted"/>
<dbReference type="Proteomes" id="UP000195913">
    <property type="component" value="Unassembled WGS sequence"/>
</dbReference>
<reference evidence="2 3" key="1">
    <citation type="submission" date="2017-02" db="EMBL/GenBank/DDBJ databases">
        <authorList>
            <person name="Peterson S.W."/>
        </authorList>
    </citation>
    <scope>NUCLEOTIDE SEQUENCE [LARGE SCALE GENOMIC DNA]</scope>
    <source>
        <strain evidence="2 3">B Ar 00.02</strain>
    </source>
</reference>
<dbReference type="AlphaFoldDB" id="A0A1R4G8Y4"/>
<evidence type="ECO:0000256" key="1">
    <source>
        <dbReference type="SAM" id="Phobius"/>
    </source>
</evidence>
<dbReference type="RefSeq" id="WP_086998350.1">
    <property type="nucleotide sequence ID" value="NZ_FUHW01000032.1"/>
</dbReference>
<gene>
    <name evidence="2" type="ORF">FM101_08660</name>
</gene>
<feature type="transmembrane region" description="Helical" evidence="1">
    <location>
        <begin position="100"/>
        <end position="122"/>
    </location>
</feature>
<keyword evidence="1" id="KW-0472">Membrane</keyword>
<feature type="transmembrane region" description="Helical" evidence="1">
    <location>
        <begin position="400"/>
        <end position="419"/>
    </location>
</feature>
<feature type="transmembrane region" description="Helical" evidence="1">
    <location>
        <begin position="371"/>
        <end position="394"/>
    </location>
</feature>
<keyword evidence="1" id="KW-1133">Transmembrane helix</keyword>
<feature type="transmembrane region" description="Helical" evidence="1">
    <location>
        <begin position="303"/>
        <end position="321"/>
    </location>
</feature>
<evidence type="ECO:0000313" key="3">
    <source>
        <dbReference type="Proteomes" id="UP000195913"/>
    </source>
</evidence>
<evidence type="ECO:0000313" key="2">
    <source>
        <dbReference type="EMBL" id="SJM64616.1"/>
    </source>
</evidence>
<feature type="transmembrane region" description="Helical" evidence="1">
    <location>
        <begin position="232"/>
        <end position="250"/>
    </location>
</feature>
<name>A0A1R4G8Y4_9MICC</name>
<keyword evidence="1" id="KW-0812">Transmembrane</keyword>
<feature type="transmembrane region" description="Helical" evidence="1">
    <location>
        <begin position="454"/>
        <end position="475"/>
    </location>
</feature>
<organism evidence="2 3">
    <name type="scientific">Arthrobacter rhombi</name>
    <dbReference type="NCBI Taxonomy" id="71253"/>
    <lineage>
        <taxon>Bacteria</taxon>
        <taxon>Bacillati</taxon>
        <taxon>Actinomycetota</taxon>
        <taxon>Actinomycetes</taxon>
        <taxon>Micrococcales</taxon>
        <taxon>Micrococcaceae</taxon>
        <taxon>Arthrobacter</taxon>
    </lineage>
</organism>
<accession>A0A1R4G8Y4</accession>
<feature type="transmembrane region" description="Helical" evidence="1">
    <location>
        <begin position="134"/>
        <end position="157"/>
    </location>
</feature>
<sequence>MVAHLLKLKLALLRNGFKRSPWQLVGVIIGGIYGLGLAVLLCVGMFALGDQPAELITTVVVLAVSLITLGWAIIPVLLSGVDLTLDPSRFSVYPIPPRQLVIGLLLSGFIGVPGLVMLLLFAGQGLAWRANAGLALVGILCGILAALNALAVSRLAVTAATALTSNRRFRELGMILLFVPLIMLGPILQTATEGLEAGLGWLPDISAVLAWTPLGAFAAVPGDMAIGAWGLAAARLVLSLAYLVAIIWAWKTVLARALETPPQQSGGSRAVSGLGVAFRLFPATPWGAVASRCLTYWMKDPRYAMSIIFVPLVPILIWFWSSQGGNYTAMLYLAPIIAVLLAFSISADISYDNTAFSLHVLTGLRGFDDRLGRVAASAVFAVPIVLLAAILPAALLGETALLPAILGLSLGALGTGWAVSSIASARYTYAVPLPGDNPMKTPPGTGARMAVTQLATFGSTIVLMLPEIILHIVFLVTGQELYAWLVLIAGVVLGALMLVAGLRIGGRWFDSRTPELMQATVLNR</sequence>
<feature type="transmembrane region" description="Helical" evidence="1">
    <location>
        <begin position="55"/>
        <end position="79"/>
    </location>
</feature>
<feature type="transmembrane region" description="Helical" evidence="1">
    <location>
        <begin position="200"/>
        <end position="220"/>
    </location>
</feature>
<keyword evidence="3" id="KW-1185">Reference proteome</keyword>
<feature type="transmembrane region" description="Helical" evidence="1">
    <location>
        <begin position="327"/>
        <end position="351"/>
    </location>
</feature>
<feature type="transmembrane region" description="Helical" evidence="1">
    <location>
        <begin position="169"/>
        <end position="188"/>
    </location>
</feature>
<feature type="transmembrane region" description="Helical" evidence="1">
    <location>
        <begin position="21"/>
        <end position="49"/>
    </location>
</feature>
<protein>
    <submittedName>
        <fullName evidence="2">Putative integral membrane transport protein</fullName>
    </submittedName>
</protein>